<evidence type="ECO:0000256" key="1">
    <source>
        <dbReference type="SAM" id="MobiDB-lite"/>
    </source>
</evidence>
<feature type="region of interest" description="Disordered" evidence="1">
    <location>
        <begin position="275"/>
        <end position="312"/>
    </location>
</feature>
<dbReference type="Proteomes" id="UP000799750">
    <property type="component" value="Unassembled WGS sequence"/>
</dbReference>
<evidence type="ECO:0000313" key="3">
    <source>
        <dbReference type="Proteomes" id="UP000799750"/>
    </source>
</evidence>
<keyword evidence="3" id="KW-1185">Reference proteome</keyword>
<accession>A0A6A6Q8Q2</accession>
<evidence type="ECO:0000313" key="2">
    <source>
        <dbReference type="EMBL" id="KAF2488384.1"/>
    </source>
</evidence>
<sequence length="312" mass="34320">MTIKEQERTDAHTSFTCTCDDTFCSQPSRLLIYLPLLQRLQWSYPSACHPSTGSSLSTTKLSTRKMDLTSKTTGIGPSAVISAPQAVGTNWCQDVAVHQEDATKLEGATFIPLDQIAIIPAQGPTPLSTQATATTCLTIYNTGGLDQRNFGHGVIADLTGEIIGCWRKEHLVGPELKEKGRADSIQYQPREVALHNALQNPYGFSIRTDILEGFGPTYIEEQARQARNARKLKPRANESNATHALTWENDPTAQAVLRHVHEEDRIRANNLRRMFGFEPPSHTQSTTSSSLSSLPTSEAEEDAQNADDDQSE</sequence>
<dbReference type="AlphaFoldDB" id="A0A6A6Q8Q2"/>
<feature type="compositionally biased region" description="Acidic residues" evidence="1">
    <location>
        <begin position="298"/>
        <end position="312"/>
    </location>
</feature>
<dbReference type="OrthoDB" id="10525693at2759"/>
<protein>
    <submittedName>
        <fullName evidence="2">Uncharacterized protein</fullName>
    </submittedName>
</protein>
<gene>
    <name evidence="2" type="ORF">BU16DRAFT_545389</name>
</gene>
<feature type="region of interest" description="Disordered" evidence="1">
    <location>
        <begin position="225"/>
        <end position="248"/>
    </location>
</feature>
<organism evidence="2 3">
    <name type="scientific">Lophium mytilinum</name>
    <dbReference type="NCBI Taxonomy" id="390894"/>
    <lineage>
        <taxon>Eukaryota</taxon>
        <taxon>Fungi</taxon>
        <taxon>Dikarya</taxon>
        <taxon>Ascomycota</taxon>
        <taxon>Pezizomycotina</taxon>
        <taxon>Dothideomycetes</taxon>
        <taxon>Pleosporomycetidae</taxon>
        <taxon>Mytilinidiales</taxon>
        <taxon>Mytilinidiaceae</taxon>
        <taxon>Lophium</taxon>
    </lineage>
</organism>
<dbReference type="EMBL" id="MU004203">
    <property type="protein sequence ID" value="KAF2488384.1"/>
    <property type="molecule type" value="Genomic_DNA"/>
</dbReference>
<feature type="compositionally biased region" description="Low complexity" evidence="1">
    <location>
        <begin position="279"/>
        <end position="297"/>
    </location>
</feature>
<name>A0A6A6Q8Q2_9PEZI</name>
<proteinExistence type="predicted"/>
<reference evidence="2" key="1">
    <citation type="journal article" date="2020" name="Stud. Mycol.">
        <title>101 Dothideomycetes genomes: a test case for predicting lifestyles and emergence of pathogens.</title>
        <authorList>
            <person name="Haridas S."/>
            <person name="Albert R."/>
            <person name="Binder M."/>
            <person name="Bloem J."/>
            <person name="Labutti K."/>
            <person name="Salamov A."/>
            <person name="Andreopoulos B."/>
            <person name="Baker S."/>
            <person name="Barry K."/>
            <person name="Bills G."/>
            <person name="Bluhm B."/>
            <person name="Cannon C."/>
            <person name="Castanera R."/>
            <person name="Culley D."/>
            <person name="Daum C."/>
            <person name="Ezra D."/>
            <person name="Gonzalez J."/>
            <person name="Henrissat B."/>
            <person name="Kuo A."/>
            <person name="Liang C."/>
            <person name="Lipzen A."/>
            <person name="Lutzoni F."/>
            <person name="Magnuson J."/>
            <person name="Mondo S."/>
            <person name="Nolan M."/>
            <person name="Ohm R."/>
            <person name="Pangilinan J."/>
            <person name="Park H.-J."/>
            <person name="Ramirez L."/>
            <person name="Alfaro M."/>
            <person name="Sun H."/>
            <person name="Tritt A."/>
            <person name="Yoshinaga Y."/>
            <person name="Zwiers L.-H."/>
            <person name="Turgeon B."/>
            <person name="Goodwin S."/>
            <person name="Spatafora J."/>
            <person name="Crous P."/>
            <person name="Grigoriev I."/>
        </authorList>
    </citation>
    <scope>NUCLEOTIDE SEQUENCE</scope>
    <source>
        <strain evidence="2">CBS 269.34</strain>
    </source>
</reference>